<dbReference type="Proteomes" id="UP000187209">
    <property type="component" value="Unassembled WGS sequence"/>
</dbReference>
<feature type="coiled-coil region" evidence="1">
    <location>
        <begin position="125"/>
        <end position="159"/>
    </location>
</feature>
<proteinExistence type="predicted"/>
<accession>A0A1R2CS34</accession>
<feature type="coiled-coil region" evidence="1">
    <location>
        <begin position="200"/>
        <end position="234"/>
    </location>
</feature>
<dbReference type="AlphaFoldDB" id="A0A1R2CS34"/>
<evidence type="ECO:0008006" key="4">
    <source>
        <dbReference type="Google" id="ProtNLM"/>
    </source>
</evidence>
<dbReference type="OrthoDB" id="299768at2759"/>
<protein>
    <recommendedName>
        <fullName evidence="4">DUF4200 domain-containing protein</fullName>
    </recommendedName>
</protein>
<name>A0A1R2CS34_9CILI</name>
<sequence>MQTSKSMGNLNATGPKCNGIAATNNKRKVLPGHTRKRPQFLIDSENPEATVVEDLEFWENKYDSNIHKQLIQAKAELQYKLKYQGVVEENLNKRKAKIKSQNPLDQTKETSRFYKTYEDTLMNTYRELENKFQESIKNRENLRKKTSELNDEVQNYTLLMEKYNSDYNSALKRSRSIGRPARKFTNVNMAQYLSAKQSHKEQLIRQKAEAQQHIEMLQIQIKKIMRELVDYDSAASNHRSELKIVRKELIKHYSTMLKEGDDSRGEGLCWIVKLLISLKKKISLEMFPSCLDERTIEVIIEIAKKSIELDDYYEKLAETKTPRNLISTEKPSIHLRLQWLKQSVRIRRPNYVMKKVQWAPEEALENTEKTFYTQSQTQDSVKLEERIRISHEEILNLQTSEVKRLTKKSLKTGANVRNLISLIVGAENVEKFMVVSMKKITEMKAAREATTTFSFMAKIMPKNYIKGQLN</sequence>
<gene>
    <name evidence="2" type="ORF">SteCoe_5594</name>
</gene>
<evidence type="ECO:0000256" key="1">
    <source>
        <dbReference type="SAM" id="Coils"/>
    </source>
</evidence>
<evidence type="ECO:0000313" key="3">
    <source>
        <dbReference type="Proteomes" id="UP000187209"/>
    </source>
</evidence>
<organism evidence="2 3">
    <name type="scientific">Stentor coeruleus</name>
    <dbReference type="NCBI Taxonomy" id="5963"/>
    <lineage>
        <taxon>Eukaryota</taxon>
        <taxon>Sar</taxon>
        <taxon>Alveolata</taxon>
        <taxon>Ciliophora</taxon>
        <taxon>Postciliodesmatophora</taxon>
        <taxon>Heterotrichea</taxon>
        <taxon>Heterotrichida</taxon>
        <taxon>Stentoridae</taxon>
        <taxon>Stentor</taxon>
    </lineage>
</organism>
<keyword evidence="1" id="KW-0175">Coiled coil</keyword>
<evidence type="ECO:0000313" key="2">
    <source>
        <dbReference type="EMBL" id="OMJ91807.1"/>
    </source>
</evidence>
<reference evidence="2 3" key="1">
    <citation type="submission" date="2016-11" db="EMBL/GenBank/DDBJ databases">
        <title>The macronuclear genome of Stentor coeruleus: a giant cell with tiny introns.</title>
        <authorList>
            <person name="Slabodnick M."/>
            <person name="Ruby J.G."/>
            <person name="Reiff S.B."/>
            <person name="Swart E.C."/>
            <person name="Gosai S."/>
            <person name="Prabakaran S."/>
            <person name="Witkowska E."/>
            <person name="Larue G.E."/>
            <person name="Fisher S."/>
            <person name="Freeman R.M."/>
            <person name="Gunawardena J."/>
            <person name="Chu W."/>
            <person name="Stover N.A."/>
            <person name="Gregory B.D."/>
            <person name="Nowacki M."/>
            <person name="Derisi J."/>
            <person name="Roy S.W."/>
            <person name="Marshall W.F."/>
            <person name="Sood P."/>
        </authorList>
    </citation>
    <scope>NUCLEOTIDE SEQUENCE [LARGE SCALE GENOMIC DNA]</scope>
    <source>
        <strain evidence="2">WM001</strain>
    </source>
</reference>
<dbReference type="EMBL" id="MPUH01000074">
    <property type="protein sequence ID" value="OMJ91807.1"/>
    <property type="molecule type" value="Genomic_DNA"/>
</dbReference>
<comment type="caution">
    <text evidence="2">The sequence shown here is derived from an EMBL/GenBank/DDBJ whole genome shotgun (WGS) entry which is preliminary data.</text>
</comment>
<keyword evidence="3" id="KW-1185">Reference proteome</keyword>